<protein>
    <submittedName>
        <fullName evidence="1">Uncharacterized protein</fullName>
    </submittedName>
</protein>
<sequence>MSQAKSFLTQCGGDAIHALCSHLNVQKIRTPFPSVSYAPSYLDYPVLRDAHIPTHVLVMQTLARHSTAPILLAPVDGDLFTKSFQTDIIPPGPPGTTRPVPFPTSEGLYVSLPVVDAVSVVPHAESFGLLLLFALGFEKDTNMLAYQMLPVAVVDEFPNAAAMAQAMADIPEDVFEHCFRLNMGLWKNVLSLGVNDARIVDMVRTAFNVTAEARRLRMRQ</sequence>
<organism evidence="1 2">
    <name type="scientific">Cylindrobasidium torrendii FP15055 ss-10</name>
    <dbReference type="NCBI Taxonomy" id="1314674"/>
    <lineage>
        <taxon>Eukaryota</taxon>
        <taxon>Fungi</taxon>
        <taxon>Dikarya</taxon>
        <taxon>Basidiomycota</taxon>
        <taxon>Agaricomycotina</taxon>
        <taxon>Agaricomycetes</taxon>
        <taxon>Agaricomycetidae</taxon>
        <taxon>Agaricales</taxon>
        <taxon>Marasmiineae</taxon>
        <taxon>Physalacriaceae</taxon>
        <taxon>Cylindrobasidium</taxon>
    </lineage>
</organism>
<keyword evidence="2" id="KW-1185">Reference proteome</keyword>
<accession>A0A0D7BC03</accession>
<dbReference type="EMBL" id="KN880536">
    <property type="protein sequence ID" value="KIY67046.1"/>
    <property type="molecule type" value="Genomic_DNA"/>
</dbReference>
<dbReference type="OrthoDB" id="2802364at2759"/>
<reference evidence="1 2" key="1">
    <citation type="journal article" date="2015" name="Fungal Genet. Biol.">
        <title>Evolution of novel wood decay mechanisms in Agaricales revealed by the genome sequences of Fistulina hepatica and Cylindrobasidium torrendii.</title>
        <authorList>
            <person name="Floudas D."/>
            <person name="Held B.W."/>
            <person name="Riley R."/>
            <person name="Nagy L.G."/>
            <person name="Koehler G."/>
            <person name="Ransdell A.S."/>
            <person name="Younus H."/>
            <person name="Chow J."/>
            <person name="Chiniquy J."/>
            <person name="Lipzen A."/>
            <person name="Tritt A."/>
            <person name="Sun H."/>
            <person name="Haridas S."/>
            <person name="LaButti K."/>
            <person name="Ohm R.A."/>
            <person name="Kues U."/>
            <person name="Blanchette R.A."/>
            <person name="Grigoriev I.V."/>
            <person name="Minto R.E."/>
            <person name="Hibbett D.S."/>
        </authorList>
    </citation>
    <scope>NUCLEOTIDE SEQUENCE [LARGE SCALE GENOMIC DNA]</scope>
    <source>
        <strain evidence="1 2">FP15055 ss-10</strain>
    </source>
</reference>
<dbReference type="STRING" id="1314674.A0A0D7BC03"/>
<dbReference type="AlphaFoldDB" id="A0A0D7BC03"/>
<evidence type="ECO:0000313" key="1">
    <source>
        <dbReference type="EMBL" id="KIY67046.1"/>
    </source>
</evidence>
<gene>
    <name evidence="1" type="ORF">CYLTODRAFT_431538</name>
</gene>
<evidence type="ECO:0000313" key="2">
    <source>
        <dbReference type="Proteomes" id="UP000054007"/>
    </source>
</evidence>
<name>A0A0D7BC03_9AGAR</name>
<dbReference type="Proteomes" id="UP000054007">
    <property type="component" value="Unassembled WGS sequence"/>
</dbReference>
<proteinExistence type="predicted"/>